<feature type="domain" description="F-box" evidence="2">
    <location>
        <begin position="1"/>
        <end position="36"/>
    </location>
</feature>
<protein>
    <recommendedName>
        <fullName evidence="2">F-box domain-containing protein</fullName>
    </recommendedName>
</protein>
<gene>
    <name evidence="3" type="ORF">TGEB3V08_LOCUS9166</name>
</gene>
<feature type="region of interest" description="Disordered" evidence="1">
    <location>
        <begin position="119"/>
        <end position="140"/>
    </location>
</feature>
<dbReference type="SUPFAM" id="SSF52047">
    <property type="entry name" value="RNI-like"/>
    <property type="match status" value="1"/>
</dbReference>
<evidence type="ECO:0000256" key="1">
    <source>
        <dbReference type="SAM" id="MobiDB-lite"/>
    </source>
</evidence>
<organism evidence="3">
    <name type="scientific">Timema genevievae</name>
    <name type="common">Walking stick</name>
    <dbReference type="NCBI Taxonomy" id="629358"/>
    <lineage>
        <taxon>Eukaryota</taxon>
        <taxon>Metazoa</taxon>
        <taxon>Ecdysozoa</taxon>
        <taxon>Arthropoda</taxon>
        <taxon>Hexapoda</taxon>
        <taxon>Insecta</taxon>
        <taxon>Pterygota</taxon>
        <taxon>Neoptera</taxon>
        <taxon>Polyneoptera</taxon>
        <taxon>Phasmatodea</taxon>
        <taxon>Timematodea</taxon>
        <taxon>Timematoidea</taxon>
        <taxon>Timematidae</taxon>
        <taxon>Timema</taxon>
    </lineage>
</organism>
<dbReference type="InterPro" id="IPR001810">
    <property type="entry name" value="F-box_dom"/>
</dbReference>
<dbReference type="PANTHER" id="PTHR22055">
    <property type="entry name" value="28 KDA HEAT- AND ACID-STABLE PHOSPHOPROTEIN PDGF-ASSOCIATED PROTEIN"/>
    <property type="match status" value="1"/>
</dbReference>
<accession>A0A7R9PQ14</accession>
<dbReference type="EMBL" id="OE844024">
    <property type="protein sequence ID" value="CAD7604527.1"/>
    <property type="molecule type" value="Genomic_DNA"/>
</dbReference>
<name>A0A7R9PQ14_TIMGE</name>
<feature type="region of interest" description="Disordered" evidence="1">
    <location>
        <begin position="209"/>
        <end position="317"/>
    </location>
</feature>
<feature type="compositionally biased region" description="Basic and acidic residues" evidence="1">
    <location>
        <begin position="288"/>
        <end position="301"/>
    </location>
</feature>
<dbReference type="InterPro" id="IPR039876">
    <property type="entry name" value="HAP28"/>
</dbReference>
<feature type="compositionally biased region" description="Basic and acidic residues" evidence="1">
    <location>
        <begin position="119"/>
        <end position="133"/>
    </location>
</feature>
<dbReference type="PROSITE" id="PS50181">
    <property type="entry name" value="FBOX"/>
    <property type="match status" value="1"/>
</dbReference>
<dbReference type="InterPro" id="IPR019380">
    <property type="entry name" value="Casein_kinase_sb_PP28"/>
</dbReference>
<reference evidence="3" key="1">
    <citation type="submission" date="2020-11" db="EMBL/GenBank/DDBJ databases">
        <authorList>
            <person name="Tran Van P."/>
        </authorList>
    </citation>
    <scope>NUCLEOTIDE SEQUENCE</scope>
</reference>
<dbReference type="Pfam" id="PF12937">
    <property type="entry name" value="F-box-like"/>
    <property type="match status" value="1"/>
</dbReference>
<feature type="compositionally biased region" description="Basic and acidic residues" evidence="1">
    <location>
        <begin position="332"/>
        <end position="350"/>
    </location>
</feature>
<dbReference type="InterPro" id="IPR036047">
    <property type="entry name" value="F-box-like_dom_sf"/>
</dbReference>
<dbReference type="AlphaFoldDB" id="A0A7R9PQ14"/>
<evidence type="ECO:0000259" key="2">
    <source>
        <dbReference type="PROSITE" id="PS50181"/>
    </source>
</evidence>
<dbReference type="SUPFAM" id="SSF81383">
    <property type="entry name" value="F-box domain"/>
    <property type="match status" value="1"/>
</dbReference>
<dbReference type="Pfam" id="PF10252">
    <property type="entry name" value="PP28"/>
    <property type="match status" value="1"/>
</dbReference>
<dbReference type="Gene3D" id="3.80.10.10">
    <property type="entry name" value="Ribonuclease Inhibitor"/>
    <property type="match status" value="1"/>
</dbReference>
<sequence>MVEILSHLSLEQLMMCNQVCQQWQQISQDPALWKELIYTPAETESYTTIISTLRQMPGLQNIDLSQGPHLTNAIVETICECCPNIRKLLLHTNFGYSKDLLCRLILELYDLESFQREGEREEWNGKGERDSARGDSGGFGNCSEFVEPSGPWFSNLHGPNSYPTLLVGGASFTIGQSGRTTIQSVGWRAGEWMLAACGLSCLHLVRTREERGDASSSEEEASGTTKAKKTHSSSESESSEEESEDETKGKKGVESLIQIENPNRVQKKVKKLATLNETVKTSSSTKPELSRREREEVERQRAQANYQRLHAEGKTEEARADLARLAIIKQQREEAAKQREQEKKQKEAIKQTKTAQVQKALGKKTT</sequence>
<evidence type="ECO:0000313" key="3">
    <source>
        <dbReference type="EMBL" id="CAD7604527.1"/>
    </source>
</evidence>
<proteinExistence type="predicted"/>
<feature type="region of interest" description="Disordered" evidence="1">
    <location>
        <begin position="332"/>
        <end position="366"/>
    </location>
</feature>
<feature type="compositionally biased region" description="Polar residues" evidence="1">
    <location>
        <begin position="275"/>
        <end position="287"/>
    </location>
</feature>
<dbReference type="InterPro" id="IPR032675">
    <property type="entry name" value="LRR_dom_sf"/>
</dbReference>